<dbReference type="SUPFAM" id="SSF52540">
    <property type="entry name" value="P-loop containing nucleoside triphosphate hydrolases"/>
    <property type="match status" value="1"/>
</dbReference>
<dbReference type="InterPro" id="IPR041682">
    <property type="entry name" value="AAA_14"/>
</dbReference>
<organism evidence="3 4">
    <name type="scientific">Candidatus Woesebacteria bacterium GW2011_GWA2_33_28</name>
    <dbReference type="NCBI Taxonomy" id="1618561"/>
    <lineage>
        <taxon>Bacteria</taxon>
        <taxon>Candidatus Woeseibacteriota</taxon>
    </lineage>
</organism>
<dbReference type="AlphaFoldDB" id="A0A0G0CSK3"/>
<evidence type="ECO:0008006" key="5">
    <source>
        <dbReference type="Google" id="ProtNLM"/>
    </source>
</evidence>
<evidence type="ECO:0000313" key="3">
    <source>
        <dbReference type="EMBL" id="KKP46292.1"/>
    </source>
</evidence>
<evidence type="ECO:0000313" key="4">
    <source>
        <dbReference type="Proteomes" id="UP000033995"/>
    </source>
</evidence>
<dbReference type="Pfam" id="PF13173">
    <property type="entry name" value="AAA_14"/>
    <property type="match status" value="1"/>
</dbReference>
<accession>A0A0G0CSK3</accession>
<protein>
    <recommendedName>
        <fullName evidence="5">ATPase</fullName>
    </recommendedName>
</protein>
<sequence>MLDVTLNNKVKNATVCTGFRRVGKTYILLEAIERLLKTYSREDVIYINFEDERIIKPETNLLTELIPEIESLFGKKPKYLFLDELQVIPNWSKWVRRVLDSESIQIFITGSSSKMSSSELPTELRGRAWEVKVNPLNFSEFLRFKNTKIDSLYSSFDFLFNEFLTFGGLPAVVLSTEDKKQELLQAYFRTVVQKDITERYKVVNDNALKTLLKFLINSNYITISKLSNNFKSIGLGVGKTTIDKYISYIKSSYFMDELKMFSPKIINQLGYPRKTYFIDNGFLTSLSTKFSKNFGRLFENLVYQELANENEELFYWKDNKNREVDFVTLKDNKVDSLYQACYDITDEETFEREIKSLFRAKKVLGCTNLNLVFFGKTDFPKSVEGIKIIPASEFFKI</sequence>
<evidence type="ECO:0000259" key="2">
    <source>
        <dbReference type="Pfam" id="PF13635"/>
    </source>
</evidence>
<reference evidence="3 4" key="1">
    <citation type="journal article" date="2015" name="Nature">
        <title>rRNA introns, odd ribosomes, and small enigmatic genomes across a large radiation of phyla.</title>
        <authorList>
            <person name="Brown C.T."/>
            <person name="Hug L.A."/>
            <person name="Thomas B.C."/>
            <person name="Sharon I."/>
            <person name="Castelle C.J."/>
            <person name="Singh A."/>
            <person name="Wilkins M.J."/>
            <person name="Williams K.H."/>
            <person name="Banfield J.F."/>
        </authorList>
    </citation>
    <scope>NUCLEOTIDE SEQUENCE [LARGE SCALE GENOMIC DNA]</scope>
</reference>
<dbReference type="Pfam" id="PF13635">
    <property type="entry name" value="DUF4143"/>
    <property type="match status" value="1"/>
</dbReference>
<dbReference type="PANTHER" id="PTHR33295">
    <property type="entry name" value="ATPASE"/>
    <property type="match status" value="1"/>
</dbReference>
<proteinExistence type="predicted"/>
<feature type="domain" description="DUF4143" evidence="2">
    <location>
        <begin position="193"/>
        <end position="332"/>
    </location>
</feature>
<dbReference type="InterPro" id="IPR025420">
    <property type="entry name" value="DUF4143"/>
</dbReference>
<dbReference type="Proteomes" id="UP000033995">
    <property type="component" value="Unassembled WGS sequence"/>
</dbReference>
<comment type="caution">
    <text evidence="3">The sequence shown here is derived from an EMBL/GenBank/DDBJ whole genome shotgun (WGS) entry which is preliminary data.</text>
</comment>
<feature type="domain" description="AAA" evidence="1">
    <location>
        <begin position="12"/>
        <end position="142"/>
    </location>
</feature>
<dbReference type="PANTHER" id="PTHR33295:SF8">
    <property type="entry name" value="AAA+ ATPASE DOMAIN-CONTAINING PROTEIN"/>
    <property type="match status" value="1"/>
</dbReference>
<evidence type="ECO:0000259" key="1">
    <source>
        <dbReference type="Pfam" id="PF13173"/>
    </source>
</evidence>
<gene>
    <name evidence="3" type="ORF">UR38_C0012G0014</name>
</gene>
<name>A0A0G0CSK3_9BACT</name>
<dbReference type="InterPro" id="IPR027417">
    <property type="entry name" value="P-loop_NTPase"/>
</dbReference>
<dbReference type="EMBL" id="LBOZ01000012">
    <property type="protein sequence ID" value="KKP46292.1"/>
    <property type="molecule type" value="Genomic_DNA"/>
</dbReference>